<keyword evidence="3" id="KW-1185">Reference proteome</keyword>
<dbReference type="Proteomes" id="UP001056012">
    <property type="component" value="Chromosome 3"/>
</dbReference>
<feature type="region of interest" description="Disordered" evidence="1">
    <location>
        <begin position="228"/>
        <end position="355"/>
    </location>
</feature>
<dbReference type="VEuPathDB" id="FungiDB:yc1106_04532"/>
<evidence type="ECO:0000313" key="2">
    <source>
        <dbReference type="EMBL" id="USP77258.1"/>
    </source>
</evidence>
<sequence length="619" mass="70177">MPLCFLARQARPKSSTQPFIVPAFKLNTGSPHKGHTPTVKYNRTMDCTLLSRPLQLMEHDIMDILKWLDETEQSQVPQDTCRRKHSRKQPKSDSSLLEPLCLQASSAQQEAKNRNAGEISVASPSDSSSSSRYVRKSRRKTRPERYDPNSPKGSRQKNNSSKARHKSRQKKGQGPSQLVQSYKAQNVSGDRLTLRPPKLGLFNKGRTSTAARGRGLPDLVFSEMKFLQKHDESTPPPQSEVPKKKREKDHTHTKDEEISSFFTSRHDPLRKDSEDKQSRHSSIGEDKRHYSDRHGHTKPEIDRDEGLPKPSGLPPVAKKTTDSANGRFQVPSLALSHSRVSRSQSCPQYSSSPRRVNLVDRSERLQHTEKACSSSSMPPTMPRILSVNSDRGLSANCSIKAESRTPQGLEREAHPTSQRHSLYNSREDYVREVEASSDFGRVLQVCEESIHNRHLAAPSRRQDINGLGSLYPTQSVIRQHRTNSHTSTQRIPTVRFAELPYQYPAQSTLAGPGIYERQEQHQHATWEVPETRDLDDYLRALEEDYMDEGRALLYDDEGDEWDGTGGMDNMPEASMLYEHEDDKETGMAGSVFLVDNVSEDPRPGNDVVTPRFWRPNKLY</sequence>
<organism evidence="2 3">
    <name type="scientific">Curvularia clavata</name>
    <dbReference type="NCBI Taxonomy" id="95742"/>
    <lineage>
        <taxon>Eukaryota</taxon>
        <taxon>Fungi</taxon>
        <taxon>Dikarya</taxon>
        <taxon>Ascomycota</taxon>
        <taxon>Pezizomycotina</taxon>
        <taxon>Dothideomycetes</taxon>
        <taxon>Pleosporomycetidae</taxon>
        <taxon>Pleosporales</taxon>
        <taxon>Pleosporineae</taxon>
        <taxon>Pleosporaceae</taxon>
        <taxon>Curvularia</taxon>
    </lineage>
</organism>
<reference evidence="2" key="1">
    <citation type="submission" date="2021-12" db="EMBL/GenBank/DDBJ databases">
        <title>Curvularia clavata genome.</title>
        <authorList>
            <person name="Cao Y."/>
        </authorList>
    </citation>
    <scope>NUCLEOTIDE SEQUENCE</scope>
    <source>
        <strain evidence="2">Yc1106</strain>
    </source>
</reference>
<feature type="compositionally biased region" description="Low complexity" evidence="1">
    <location>
        <begin position="120"/>
        <end position="132"/>
    </location>
</feature>
<feature type="compositionally biased region" description="Polar residues" evidence="1">
    <location>
        <begin position="151"/>
        <end position="161"/>
    </location>
</feature>
<dbReference type="AlphaFoldDB" id="A0A9Q9DRA0"/>
<dbReference type="OrthoDB" id="2537141at2759"/>
<evidence type="ECO:0000256" key="1">
    <source>
        <dbReference type="SAM" id="MobiDB-lite"/>
    </source>
</evidence>
<feature type="region of interest" description="Disordered" evidence="1">
    <location>
        <begin position="401"/>
        <end position="423"/>
    </location>
</feature>
<feature type="region of interest" description="Disordered" evidence="1">
    <location>
        <begin position="74"/>
        <end position="216"/>
    </location>
</feature>
<proteinExistence type="predicted"/>
<feature type="compositionally biased region" description="Basic residues" evidence="1">
    <location>
        <begin position="133"/>
        <end position="142"/>
    </location>
</feature>
<gene>
    <name evidence="2" type="ORF">yc1106_04532</name>
</gene>
<accession>A0A9Q9DRA0</accession>
<name>A0A9Q9DRA0_CURCL</name>
<evidence type="ECO:0000313" key="3">
    <source>
        <dbReference type="Proteomes" id="UP001056012"/>
    </source>
</evidence>
<protein>
    <submittedName>
        <fullName evidence="2">Uncharacterized protein</fullName>
    </submittedName>
</protein>
<feature type="compositionally biased region" description="Polar residues" evidence="1">
    <location>
        <begin position="174"/>
        <end position="188"/>
    </location>
</feature>
<feature type="compositionally biased region" description="Basic and acidic residues" evidence="1">
    <location>
        <begin position="248"/>
        <end position="257"/>
    </location>
</feature>
<feature type="compositionally biased region" description="Low complexity" evidence="1">
    <location>
        <begin position="341"/>
        <end position="355"/>
    </location>
</feature>
<dbReference type="EMBL" id="CP089276">
    <property type="protein sequence ID" value="USP77258.1"/>
    <property type="molecule type" value="Genomic_DNA"/>
</dbReference>
<feature type="compositionally biased region" description="Basic and acidic residues" evidence="1">
    <location>
        <begin position="264"/>
        <end position="307"/>
    </location>
</feature>
<feature type="compositionally biased region" description="Basic residues" evidence="1">
    <location>
        <begin position="162"/>
        <end position="171"/>
    </location>
</feature>